<dbReference type="EMBL" id="CP076128">
    <property type="protein sequence ID" value="QWG06933.1"/>
    <property type="molecule type" value="Genomic_DNA"/>
</dbReference>
<organism evidence="2 3">
    <name type="scientific">Flammeovirga kamogawensis</name>
    <dbReference type="NCBI Taxonomy" id="373891"/>
    <lineage>
        <taxon>Bacteria</taxon>
        <taxon>Pseudomonadati</taxon>
        <taxon>Bacteroidota</taxon>
        <taxon>Cytophagia</taxon>
        <taxon>Cytophagales</taxon>
        <taxon>Flammeovirgaceae</taxon>
        <taxon>Flammeovirga</taxon>
    </lineage>
</organism>
<evidence type="ECO:0000313" key="2">
    <source>
        <dbReference type="EMBL" id="QWG06933.1"/>
    </source>
</evidence>
<evidence type="ECO:0000256" key="1">
    <source>
        <dbReference type="SAM" id="SignalP"/>
    </source>
</evidence>
<reference evidence="2 3" key="1">
    <citation type="submission" date="2021-05" db="EMBL/GenBank/DDBJ databases">
        <title>Comparative genomic studies on the polysaccharide-degrading batcterial strains of the Flammeovirga genus.</title>
        <authorList>
            <person name="Zewei F."/>
            <person name="Zheng Z."/>
            <person name="Yu L."/>
            <person name="Ruyue G."/>
            <person name="Yanhong M."/>
            <person name="Yuanyuan C."/>
            <person name="Jingyan G."/>
            <person name="Wenjun H."/>
        </authorList>
    </citation>
    <scope>NUCLEOTIDE SEQUENCE [LARGE SCALE GENOMIC DNA]</scope>
    <source>
        <strain evidence="2 3">YS10</strain>
    </source>
</reference>
<gene>
    <name evidence="2" type="ORF">KM029_16730</name>
</gene>
<evidence type="ECO:0000313" key="3">
    <source>
        <dbReference type="Proteomes" id="UP000682802"/>
    </source>
</evidence>
<dbReference type="RefSeq" id="WP_158631088.1">
    <property type="nucleotide sequence ID" value="NZ_CP076128.1"/>
</dbReference>
<proteinExistence type="predicted"/>
<keyword evidence="1" id="KW-0732">Signal</keyword>
<accession>A0ABX8GU58</accession>
<feature type="chain" id="PRO_5046445021" evidence="1">
    <location>
        <begin position="29"/>
        <end position="53"/>
    </location>
</feature>
<keyword evidence="3" id="KW-1185">Reference proteome</keyword>
<name>A0ABX8GU58_9BACT</name>
<dbReference type="Proteomes" id="UP000682802">
    <property type="component" value="Chromosome 1"/>
</dbReference>
<feature type="signal peptide" evidence="1">
    <location>
        <begin position="1"/>
        <end position="28"/>
    </location>
</feature>
<protein>
    <submittedName>
        <fullName evidence="2">Uncharacterized protein</fullName>
    </submittedName>
</protein>
<sequence>MIALRQNFRKVFFWFKLTVTLTSSSVIASTETVEETDFLVIEIYESVTEFVMN</sequence>